<dbReference type="Proteomes" id="UP000219335">
    <property type="component" value="Unassembled WGS sequence"/>
</dbReference>
<dbReference type="AlphaFoldDB" id="A0A286A8G0"/>
<evidence type="ECO:0000313" key="2">
    <source>
        <dbReference type="Proteomes" id="UP000219335"/>
    </source>
</evidence>
<sequence length="48" mass="5487">MLNTYALIKVKGDPAIKINKLTKKLIVINVQRILQNENNGGMESRENY</sequence>
<accession>A0A286A8G0</accession>
<evidence type="ECO:0000313" key="1">
    <source>
        <dbReference type="EMBL" id="SOD18137.1"/>
    </source>
</evidence>
<organism evidence="1 2">
    <name type="scientific">Nitrosomonas ureae</name>
    <dbReference type="NCBI Taxonomy" id="44577"/>
    <lineage>
        <taxon>Bacteria</taxon>
        <taxon>Pseudomonadati</taxon>
        <taxon>Pseudomonadota</taxon>
        <taxon>Betaproteobacteria</taxon>
        <taxon>Nitrosomonadales</taxon>
        <taxon>Nitrosomonadaceae</taxon>
        <taxon>Nitrosomonas</taxon>
    </lineage>
</organism>
<dbReference type="EMBL" id="OCMU01000001">
    <property type="protein sequence ID" value="SOD18137.1"/>
    <property type="molecule type" value="Genomic_DNA"/>
</dbReference>
<protein>
    <submittedName>
        <fullName evidence="1">Uncharacterized protein</fullName>
    </submittedName>
</protein>
<reference evidence="1 2" key="1">
    <citation type="submission" date="2017-09" db="EMBL/GenBank/DDBJ databases">
        <authorList>
            <person name="Ehlers B."/>
            <person name="Leendertz F.H."/>
        </authorList>
    </citation>
    <scope>NUCLEOTIDE SEQUENCE [LARGE SCALE GENOMIC DNA]</scope>
    <source>
        <strain evidence="1 2">Nm42</strain>
    </source>
</reference>
<name>A0A286A8G0_9PROT</name>
<proteinExistence type="predicted"/>
<gene>
    <name evidence="1" type="ORF">SAMN06297164_1512</name>
</gene>